<name>A0A972JFI0_9FLAO</name>
<accession>A0A972JFI0</accession>
<dbReference type="InterPro" id="IPR027039">
    <property type="entry name" value="Crtac1"/>
</dbReference>
<dbReference type="Pfam" id="PF13517">
    <property type="entry name" value="FG-GAP_3"/>
    <property type="match status" value="2"/>
</dbReference>
<evidence type="ECO:0000259" key="3">
    <source>
        <dbReference type="Pfam" id="PF18962"/>
    </source>
</evidence>
<gene>
    <name evidence="4" type="ORF">G6047_08090</name>
</gene>
<sequence>MYSRTTIEKIRLSHFFSTSFLLLLILLSFDQTKAQNTCATALPIGPGTYVIDAINGTNIATSCAYAPLAEWYAYTPTENHMVTVTSDLPENACKDTFFNVYTGTCDGLICYVGNDDGGTIPCQPGQTWSLLSTVTFEALAGTTYYIAWDNRWTAAGLTFQLIEYVESPCNTATVITAGTTTIASINAETIPTPCSTATLANWFKYTPDDYYHVTVTSDMPVNQCKDTRFTVYTGSCISGLTCLTSDDNSGDLACTENGESNLATKRFDVMPGTTYYIVWDNTWSTEGFDFQLIEDEYVFPVSYTTSAIGPIIGGSYNCIVDMNGDGKDDLFTFSLEGVPVYYQQDGGTFAFTNFPISTNFQQPSWSIAAADYNKDGFTDLLFGSSYGLSLWKSDNTGTAYSMVTPGQYIFCQRTNFIDINNDGNLDVFSCHDIAPNCYYLNDGLGNMSFYQSSGNSLFGNVGGNYASIWTDYDNDGDQDLFVSKCSGPPCELHRNNGDGTYTDVASVSGLNFQPVTSWSSAVADYDNDGDMDILIGSNGGVPSQLFRNDLGLGTDAFTNITAGSGFESNISTYRDYIAYDFDNDGNVDILGGANKIMYGQGDGTFFPIVYPEGHGVGAVGDLNGDGFLDIIDWNIVRMAVPNGNNWVAIHLRGIQSNSNGIGARVEIYGSWGIQIRDIRSGEGFGFMSTLNAHFGLGQAAAIDSIVIRWPSGVVDVIENPEINQMQTVVEGSFPLSNPSIAAAGFTIYPNPADDYLTISPNASAPEIKSAQIFDLGGRLITNPELENDKLSVKILSTGTYILVLRTAAGKSYTQKFLKK</sequence>
<dbReference type="EMBL" id="JAAMPU010000103">
    <property type="protein sequence ID" value="NMH27989.1"/>
    <property type="molecule type" value="Genomic_DNA"/>
</dbReference>
<organism evidence="4 5">
    <name type="scientific">Flavobacterium silvaticum</name>
    <dbReference type="NCBI Taxonomy" id="1852020"/>
    <lineage>
        <taxon>Bacteria</taxon>
        <taxon>Pseudomonadati</taxon>
        <taxon>Bacteroidota</taxon>
        <taxon>Flavobacteriia</taxon>
        <taxon>Flavobacteriales</taxon>
        <taxon>Flavobacteriaceae</taxon>
        <taxon>Flavobacterium</taxon>
    </lineage>
</organism>
<protein>
    <submittedName>
        <fullName evidence="4">T9SS type A sorting domain-containing protein</fullName>
    </submittedName>
</protein>
<dbReference type="PANTHER" id="PTHR16026">
    <property type="entry name" value="CARTILAGE ACIDIC PROTEIN 1"/>
    <property type="match status" value="1"/>
</dbReference>
<evidence type="ECO:0000259" key="2">
    <source>
        <dbReference type="Pfam" id="PF07593"/>
    </source>
</evidence>
<dbReference type="Pfam" id="PF07593">
    <property type="entry name" value="UnbV_ASPIC"/>
    <property type="match status" value="1"/>
</dbReference>
<keyword evidence="1" id="KW-0732">Signal</keyword>
<dbReference type="InterPro" id="IPR013517">
    <property type="entry name" value="FG-GAP"/>
</dbReference>
<dbReference type="InterPro" id="IPR026444">
    <property type="entry name" value="Secre_tail"/>
</dbReference>
<dbReference type="AlphaFoldDB" id="A0A972JFI0"/>
<feature type="domain" description="Secretion system C-terminal sorting" evidence="3">
    <location>
        <begin position="747"/>
        <end position="816"/>
    </location>
</feature>
<evidence type="ECO:0000313" key="5">
    <source>
        <dbReference type="Proteomes" id="UP000712080"/>
    </source>
</evidence>
<reference evidence="4" key="1">
    <citation type="submission" date="2020-02" db="EMBL/GenBank/DDBJ databases">
        <title>Flavobacterium sp. genome.</title>
        <authorList>
            <person name="Jung H.S."/>
            <person name="Baek J.H."/>
            <person name="Jeon C.O."/>
        </authorList>
    </citation>
    <scope>NUCLEOTIDE SEQUENCE</scope>
    <source>
        <strain evidence="4">SE-s28</strain>
    </source>
</reference>
<dbReference type="RefSeq" id="WP_169527092.1">
    <property type="nucleotide sequence ID" value="NZ_JAAMPU010000103.1"/>
</dbReference>
<comment type="caution">
    <text evidence="4">The sequence shown here is derived from an EMBL/GenBank/DDBJ whole genome shotgun (WGS) entry which is preliminary data.</text>
</comment>
<proteinExistence type="predicted"/>
<keyword evidence="5" id="KW-1185">Reference proteome</keyword>
<dbReference type="Pfam" id="PF18962">
    <property type="entry name" value="Por_Secre_tail"/>
    <property type="match status" value="1"/>
</dbReference>
<dbReference type="Proteomes" id="UP000712080">
    <property type="component" value="Unassembled WGS sequence"/>
</dbReference>
<dbReference type="InterPro" id="IPR028994">
    <property type="entry name" value="Integrin_alpha_N"/>
</dbReference>
<dbReference type="InterPro" id="IPR011519">
    <property type="entry name" value="UnbV_ASPIC"/>
</dbReference>
<dbReference type="SUPFAM" id="SSF69318">
    <property type="entry name" value="Integrin alpha N-terminal domain"/>
    <property type="match status" value="1"/>
</dbReference>
<evidence type="ECO:0000256" key="1">
    <source>
        <dbReference type="ARBA" id="ARBA00022729"/>
    </source>
</evidence>
<dbReference type="NCBIfam" id="TIGR04183">
    <property type="entry name" value="Por_Secre_tail"/>
    <property type="match status" value="1"/>
</dbReference>
<evidence type="ECO:0000313" key="4">
    <source>
        <dbReference type="EMBL" id="NMH27989.1"/>
    </source>
</evidence>
<dbReference type="Gene3D" id="2.130.10.130">
    <property type="entry name" value="Integrin alpha, N-terminal"/>
    <property type="match status" value="1"/>
</dbReference>
<feature type="domain" description="ASPIC/UnbV" evidence="2">
    <location>
        <begin position="660"/>
        <end position="725"/>
    </location>
</feature>
<dbReference type="PANTHER" id="PTHR16026:SF0">
    <property type="entry name" value="CARTILAGE ACIDIC PROTEIN 1"/>
    <property type="match status" value="1"/>
</dbReference>